<accession>A0A7R8ZK72</accession>
<reference evidence="1" key="1">
    <citation type="submission" date="2020-11" db="EMBL/GenBank/DDBJ databases">
        <authorList>
            <person name="Tran Van P."/>
        </authorList>
    </citation>
    <scope>NUCLEOTIDE SEQUENCE</scope>
</reference>
<proteinExistence type="predicted"/>
<name>A0A7R8ZK72_9CRUS</name>
<sequence length="593" mass="66010">MEVPDTPLAPDISAFSTPLAPDTSAFAPHPSQSIMATLALLNLGTLMGRGLHSVVFYDRPLPKEIVQYEVVAILSDLVRVLDGPPQARRRARNLPPPDPLFDVQGYTSILLNLVKGLNKAGLLEGKKVYLDDKQQFGWNGRELELFLSMLESSLGGDPPTTAEPEEMPTTIAPSSSPTTTAVEEHLNDLIINKWLNETFDNLNHISEIPLTFHTEQDQGRKLFTTWSRDSGLLGSILTLLLRTTKTQRTAALEELRRSLDDTGGLEAFLEKILEPSLKFAASTLTHLTKNEELFGDARTIAERFLLDFSSSTPAEAFPHDRAPPEEEHWLIRALGLLQKALPQAAEVVRAFLGSSMTEVQQMRGNPTDWELCLPYRICELNSVDRHSSTRATFIAFLSLLMTWANAASSEDLLQQTRAMKHGWMRRTCPSLYPECSPAYQPSNDTELPELPKMLRRPPVETGNTKDSTTESDFLDDTKLLFESFFSAVNTEAPAADVDEAENMVEDVGIENRQGSGGGWKGVIKKQLADVWKFSFGQRRGLPSGTVEGKDPTDAAAGRRLNMEPFWLHRQGESDQLETPHVPFGYEYIPIPRE</sequence>
<gene>
    <name evidence="1" type="ORF">CTOB1V02_LOCUS2519</name>
</gene>
<protein>
    <submittedName>
        <fullName evidence="1">Uncharacterized protein</fullName>
    </submittedName>
</protein>
<dbReference type="EMBL" id="OB660398">
    <property type="protein sequence ID" value="CAD7224562.1"/>
    <property type="molecule type" value="Genomic_DNA"/>
</dbReference>
<dbReference type="AlphaFoldDB" id="A0A7R8ZK72"/>
<evidence type="ECO:0000313" key="1">
    <source>
        <dbReference type="EMBL" id="CAD7224562.1"/>
    </source>
</evidence>
<organism evidence="1">
    <name type="scientific">Cyprideis torosa</name>
    <dbReference type="NCBI Taxonomy" id="163714"/>
    <lineage>
        <taxon>Eukaryota</taxon>
        <taxon>Metazoa</taxon>
        <taxon>Ecdysozoa</taxon>
        <taxon>Arthropoda</taxon>
        <taxon>Crustacea</taxon>
        <taxon>Oligostraca</taxon>
        <taxon>Ostracoda</taxon>
        <taxon>Podocopa</taxon>
        <taxon>Podocopida</taxon>
        <taxon>Cytherocopina</taxon>
        <taxon>Cytheroidea</taxon>
        <taxon>Cytherideidae</taxon>
        <taxon>Cyprideis</taxon>
    </lineage>
</organism>